<dbReference type="GO" id="GO:0000902">
    <property type="term" value="P:cell morphogenesis"/>
    <property type="evidence" value="ECO:0007669"/>
    <property type="project" value="TreeGrafter"/>
</dbReference>
<feature type="domain" description="CAP N-terminal" evidence="3">
    <location>
        <begin position="256"/>
        <end position="308"/>
    </location>
</feature>
<feature type="coiled-coil region" evidence="1">
    <location>
        <begin position="161"/>
        <end position="188"/>
    </location>
</feature>
<dbReference type="SUPFAM" id="SSF101278">
    <property type="entry name" value="N-terminal domain of adenylylcyclase associated protein, CAP"/>
    <property type="match status" value="1"/>
</dbReference>
<comment type="caution">
    <text evidence="4">The sequence shown here is derived from an EMBL/GenBank/DDBJ whole genome shotgun (WGS) entry which is preliminary data.</text>
</comment>
<dbReference type="Gene3D" id="1.25.40.330">
    <property type="entry name" value="Adenylate cyclase-associated CAP, N-terminal domain"/>
    <property type="match status" value="1"/>
</dbReference>
<dbReference type="InterPro" id="IPR001837">
    <property type="entry name" value="Adenylate_cyclase-assoc_CAP"/>
</dbReference>
<dbReference type="Pfam" id="PF21938">
    <property type="entry name" value="CAP_N"/>
    <property type="match status" value="1"/>
</dbReference>
<proteinExistence type="predicted"/>
<gene>
    <name evidence="4" type="ORF">ElyMa_005305000</name>
</gene>
<evidence type="ECO:0000313" key="4">
    <source>
        <dbReference type="EMBL" id="GFS27795.1"/>
    </source>
</evidence>
<dbReference type="GO" id="GO:0007015">
    <property type="term" value="P:actin filament organization"/>
    <property type="evidence" value="ECO:0007669"/>
    <property type="project" value="TreeGrafter"/>
</dbReference>
<keyword evidence="5" id="KW-1185">Reference proteome</keyword>
<dbReference type="GO" id="GO:0019933">
    <property type="term" value="P:cAMP-mediated signaling"/>
    <property type="evidence" value="ECO:0007669"/>
    <property type="project" value="TreeGrafter"/>
</dbReference>
<feature type="region of interest" description="Disordered" evidence="2">
    <location>
        <begin position="44"/>
        <end position="123"/>
    </location>
</feature>
<evidence type="ECO:0000256" key="2">
    <source>
        <dbReference type="SAM" id="MobiDB-lite"/>
    </source>
</evidence>
<dbReference type="GO" id="GO:0008179">
    <property type="term" value="F:adenylate cyclase binding"/>
    <property type="evidence" value="ECO:0007669"/>
    <property type="project" value="TreeGrafter"/>
</dbReference>
<accession>A0AAV4JZF5</accession>
<dbReference type="PANTHER" id="PTHR10652:SF0">
    <property type="entry name" value="ADENYLYL CYCLASE-ASSOCIATED PROTEIN"/>
    <property type="match status" value="1"/>
</dbReference>
<dbReference type="InterPro" id="IPR053950">
    <property type="entry name" value="CAP_N"/>
</dbReference>
<keyword evidence="1" id="KW-0175">Coiled coil</keyword>
<dbReference type="InterPro" id="IPR013992">
    <property type="entry name" value="Adenylate_cyclase-assoc_CAP_N"/>
</dbReference>
<dbReference type="Pfam" id="PF01213">
    <property type="entry name" value="CAP_N-CM"/>
    <property type="match status" value="1"/>
</dbReference>
<sequence length="360" mass="37695">MLCCCARDRSTSYAVEESSKSAAAQSQHQPAPAVVGDTKIITGKGPLSTSSQNLAAAGEANLDKSTISAAKREKSPITEQPIANHTQQATQAQQPQEGIVNSKEGAKPVTSSEQPKSVSVISVTKPESSQLGAIEKAIESSTASCNALEASPTLPSPTGNLESLNSSLDKIEKELSEAESIKSAREAKALVPGLADQVKVLTSQVLGQSASGMGDQGLGAAVSRLEAVASRLEALAVGKSSGGGDPDEVAQFVVDYDDLVATNLTNFMSISNDVGGDVQTQVALVKQALDEHRAFLVVASKHKQPDQYRRPRREASGVMTRMWSGPPECQKFRAETLALKTSCYVAADEYLTIAARAVGL</sequence>
<dbReference type="EMBL" id="BMAT01010564">
    <property type="protein sequence ID" value="GFS27795.1"/>
    <property type="molecule type" value="Genomic_DNA"/>
</dbReference>
<dbReference type="AlphaFoldDB" id="A0AAV4JZF5"/>
<evidence type="ECO:0000256" key="1">
    <source>
        <dbReference type="SAM" id="Coils"/>
    </source>
</evidence>
<dbReference type="InterPro" id="IPR036222">
    <property type="entry name" value="CAP_N_sf"/>
</dbReference>
<feature type="compositionally biased region" description="Polar residues" evidence="2">
    <location>
        <begin position="109"/>
        <end position="123"/>
    </location>
</feature>
<dbReference type="PANTHER" id="PTHR10652">
    <property type="entry name" value="ADENYLYL CYCLASE-ASSOCIATED PROTEIN"/>
    <property type="match status" value="1"/>
</dbReference>
<reference evidence="4 5" key="1">
    <citation type="journal article" date="2021" name="Elife">
        <title>Chloroplast acquisition without the gene transfer in kleptoplastic sea slugs, Plakobranchus ocellatus.</title>
        <authorList>
            <person name="Maeda T."/>
            <person name="Takahashi S."/>
            <person name="Yoshida T."/>
            <person name="Shimamura S."/>
            <person name="Takaki Y."/>
            <person name="Nagai Y."/>
            <person name="Toyoda A."/>
            <person name="Suzuki Y."/>
            <person name="Arimoto A."/>
            <person name="Ishii H."/>
            <person name="Satoh N."/>
            <person name="Nishiyama T."/>
            <person name="Hasebe M."/>
            <person name="Maruyama T."/>
            <person name="Minagawa J."/>
            <person name="Obokata J."/>
            <person name="Shigenobu S."/>
        </authorList>
    </citation>
    <scope>NUCLEOTIDE SEQUENCE [LARGE SCALE GENOMIC DNA]</scope>
</reference>
<dbReference type="GO" id="GO:0005737">
    <property type="term" value="C:cytoplasm"/>
    <property type="evidence" value="ECO:0007669"/>
    <property type="project" value="TreeGrafter"/>
</dbReference>
<evidence type="ECO:0000259" key="3">
    <source>
        <dbReference type="Pfam" id="PF21938"/>
    </source>
</evidence>
<dbReference type="Proteomes" id="UP000762676">
    <property type="component" value="Unassembled WGS sequence"/>
</dbReference>
<organism evidence="4 5">
    <name type="scientific">Elysia marginata</name>
    <dbReference type="NCBI Taxonomy" id="1093978"/>
    <lineage>
        <taxon>Eukaryota</taxon>
        <taxon>Metazoa</taxon>
        <taxon>Spiralia</taxon>
        <taxon>Lophotrochozoa</taxon>
        <taxon>Mollusca</taxon>
        <taxon>Gastropoda</taxon>
        <taxon>Heterobranchia</taxon>
        <taxon>Euthyneura</taxon>
        <taxon>Panpulmonata</taxon>
        <taxon>Sacoglossa</taxon>
        <taxon>Placobranchoidea</taxon>
        <taxon>Plakobranchidae</taxon>
        <taxon>Elysia</taxon>
    </lineage>
</organism>
<name>A0AAV4JZF5_9GAST</name>
<protein>
    <submittedName>
        <fullName evidence="4">Adenylyl cyclase-associated protein</fullName>
    </submittedName>
</protein>
<feature type="compositionally biased region" description="Low complexity" evidence="2">
    <location>
        <begin position="86"/>
        <end position="96"/>
    </location>
</feature>
<evidence type="ECO:0000313" key="5">
    <source>
        <dbReference type="Proteomes" id="UP000762676"/>
    </source>
</evidence>
<dbReference type="GO" id="GO:0003779">
    <property type="term" value="F:actin binding"/>
    <property type="evidence" value="ECO:0007669"/>
    <property type="project" value="InterPro"/>
</dbReference>